<accession>A0A4R9BCJ5</accession>
<evidence type="ECO:0000256" key="2">
    <source>
        <dbReference type="SAM" id="MobiDB-lite"/>
    </source>
</evidence>
<evidence type="ECO:0000256" key="1">
    <source>
        <dbReference type="SAM" id="Coils"/>
    </source>
</evidence>
<evidence type="ECO:0000259" key="3">
    <source>
        <dbReference type="SMART" id="SM00974"/>
    </source>
</evidence>
<dbReference type="InterPro" id="IPR025280">
    <property type="entry name" value="SNIPE"/>
</dbReference>
<proteinExistence type="predicted"/>
<keyword evidence="5" id="KW-1185">Reference proteome</keyword>
<evidence type="ECO:0000313" key="4">
    <source>
        <dbReference type="EMBL" id="TFD80605.1"/>
    </source>
</evidence>
<sequence length="598" mass="66739">MVSRLRRLPVTLECLAPPSTDARESSIPNPKSGAERVQLMVSTGEVSTTLCRIIRADIKGEQMSTTTGQPPADWYADPTGWHERRYWDGSGWTDHVFANGKQFVDPLTTPTSAEASETTTVAVEFQQESLPETHHASTPAAETSGDSGPAAPTKVSFFGARKVAQDTREENHRLQALVDKHGLREIAELEATKESLMLEIATAQQDLAHRIAETEQDLARKVASTEHDLARQITAAQQELAKTQAATQTAYAERATIAADVVNLRESVLLQEFGLYDHENPAEASVSLATELESLRTQIKQAVRDGKATTATAGFTFNNSKAKGDKFVRDMSKLMLRCYNAEAENCLKSVRAGNLATAQKRLGTTVDQVERLGGMIDLHITPNYHRLRLRELELASRHLQALQVEKELERERREELRQQKQAEQELAREKERLEKERAHYANVLATLIANGDTDGAERIRAQIADVDRAIENVDYRAANIKAGYVYVISNIGSFGPNVVKIGMTRRLEPMDRVNELGDASVPFRFDVHALFFADNALSIEAMLHQNFADRRLNRVNLRREYFRATPAEVLEALNEHRVEVLEYTVEPAAAEYRSSATR</sequence>
<dbReference type="InterPro" id="IPR018306">
    <property type="entry name" value="Phage_T5_Orf172_DNA-bd"/>
</dbReference>
<dbReference type="AlphaFoldDB" id="A0A4R9BCJ5"/>
<keyword evidence="1" id="KW-0175">Coiled coil</keyword>
<feature type="coiled-coil region" evidence="1">
    <location>
        <begin position="186"/>
        <end position="246"/>
    </location>
</feature>
<feature type="coiled-coil region" evidence="1">
    <location>
        <begin position="392"/>
        <end position="450"/>
    </location>
</feature>
<comment type="caution">
    <text evidence="4">The sequence shown here is derived from an EMBL/GenBank/DDBJ whole genome shotgun (WGS) entry which is preliminary data.</text>
</comment>
<feature type="domain" description="Bacteriophage T5 Orf172 DNA-binding" evidence="3">
    <location>
        <begin position="493"/>
        <end position="576"/>
    </location>
</feature>
<dbReference type="Pfam" id="PF10708">
    <property type="entry name" value="DUF2510"/>
    <property type="match status" value="1"/>
</dbReference>
<dbReference type="SMART" id="SM00974">
    <property type="entry name" value="T5orf172"/>
    <property type="match status" value="1"/>
</dbReference>
<gene>
    <name evidence="4" type="ORF">E3T48_04790</name>
</gene>
<dbReference type="Pfam" id="PF13250">
    <property type="entry name" value="SNIPE"/>
    <property type="match status" value="1"/>
</dbReference>
<name>A0A4R9BCJ5_9MICO</name>
<reference evidence="4 5" key="1">
    <citation type="submission" date="2019-03" db="EMBL/GenBank/DDBJ databases">
        <title>Genomics of glacier-inhabiting Cryobacterium strains.</title>
        <authorList>
            <person name="Liu Q."/>
            <person name="Xin Y.-H."/>
        </authorList>
    </citation>
    <scope>NUCLEOTIDE SEQUENCE [LARGE SCALE GENOMIC DNA]</scope>
    <source>
        <strain evidence="4 5">Hh4</strain>
    </source>
</reference>
<dbReference type="Pfam" id="PF13455">
    <property type="entry name" value="MUG113"/>
    <property type="match status" value="1"/>
</dbReference>
<dbReference type="OrthoDB" id="9811665at2"/>
<feature type="region of interest" description="Disordered" evidence="2">
    <location>
        <begin position="127"/>
        <end position="154"/>
    </location>
</feature>
<dbReference type="EMBL" id="SOHH01000042">
    <property type="protein sequence ID" value="TFD80605.1"/>
    <property type="molecule type" value="Genomic_DNA"/>
</dbReference>
<dbReference type="Proteomes" id="UP000298313">
    <property type="component" value="Unassembled WGS sequence"/>
</dbReference>
<dbReference type="InterPro" id="IPR018929">
    <property type="entry name" value="DUF2510"/>
</dbReference>
<protein>
    <submittedName>
        <fullName evidence="4">DUF4041 domain-containing protein</fullName>
    </submittedName>
</protein>
<organism evidence="4 5">
    <name type="scientific">Cryobacterium fucosi</name>
    <dbReference type="NCBI Taxonomy" id="1259157"/>
    <lineage>
        <taxon>Bacteria</taxon>
        <taxon>Bacillati</taxon>
        <taxon>Actinomycetota</taxon>
        <taxon>Actinomycetes</taxon>
        <taxon>Micrococcales</taxon>
        <taxon>Microbacteriaceae</taxon>
        <taxon>Cryobacterium</taxon>
    </lineage>
</organism>
<evidence type="ECO:0000313" key="5">
    <source>
        <dbReference type="Proteomes" id="UP000298313"/>
    </source>
</evidence>